<gene>
    <name evidence="1" type="ORF">UX80_C0028G0007</name>
</gene>
<sequence length="130" mass="14754">MDDAARDPQKAYNAGGRFKEQLEALASSFRAGEREGGRVEVVEEIPVNVEEEKLKEGEGYIEKVEREAELAKPVVDDYTQQVLVGAAAPQKPKVTLPLTDDQIKKGLHHKVWEAIRWLAEWCLRQLKMVR</sequence>
<accession>A0A0G1RIT7</accession>
<evidence type="ECO:0000313" key="1">
    <source>
        <dbReference type="EMBL" id="KKU57066.1"/>
    </source>
</evidence>
<dbReference type="EMBL" id="LCNO01000028">
    <property type="protein sequence ID" value="KKU57066.1"/>
    <property type="molecule type" value="Genomic_DNA"/>
</dbReference>
<proteinExistence type="predicted"/>
<evidence type="ECO:0000313" key="2">
    <source>
        <dbReference type="Proteomes" id="UP000034307"/>
    </source>
</evidence>
<dbReference type="Proteomes" id="UP000034307">
    <property type="component" value="Unassembled WGS sequence"/>
</dbReference>
<name>A0A0G1RIT7_9BACT</name>
<dbReference type="AlphaFoldDB" id="A0A0G1RIT7"/>
<reference evidence="1 2" key="1">
    <citation type="journal article" date="2015" name="Nature">
        <title>rRNA introns, odd ribosomes, and small enigmatic genomes across a large radiation of phyla.</title>
        <authorList>
            <person name="Brown C.T."/>
            <person name="Hug L.A."/>
            <person name="Thomas B.C."/>
            <person name="Sharon I."/>
            <person name="Castelle C.J."/>
            <person name="Singh A."/>
            <person name="Wilkins M.J."/>
            <person name="Williams K.H."/>
            <person name="Banfield J.F."/>
        </authorList>
    </citation>
    <scope>NUCLEOTIDE SEQUENCE [LARGE SCALE GENOMIC DNA]</scope>
</reference>
<protein>
    <submittedName>
        <fullName evidence="1">Uncharacterized protein</fullName>
    </submittedName>
</protein>
<comment type="caution">
    <text evidence="1">The sequence shown here is derived from an EMBL/GenBank/DDBJ whole genome shotgun (WGS) entry which is preliminary data.</text>
</comment>
<organism evidence="1 2">
    <name type="scientific">Candidatus Amesbacteria bacterium GW2011_GWA2_47_11b</name>
    <dbReference type="NCBI Taxonomy" id="1618358"/>
    <lineage>
        <taxon>Bacteria</taxon>
        <taxon>Candidatus Amesiibacteriota</taxon>
    </lineage>
</organism>
<dbReference type="STRING" id="1618358.UX80_C0028G0007"/>